<dbReference type="VEuPathDB" id="FungiDB:H257_01890"/>
<reference evidence="2" key="1">
    <citation type="submission" date="2013-12" db="EMBL/GenBank/DDBJ databases">
        <title>The Genome Sequence of Aphanomyces astaci APO3.</title>
        <authorList>
            <consortium name="The Broad Institute Genomics Platform"/>
            <person name="Russ C."/>
            <person name="Tyler B."/>
            <person name="van West P."/>
            <person name="Dieguez-Uribeondo J."/>
            <person name="Young S.K."/>
            <person name="Zeng Q."/>
            <person name="Gargeya S."/>
            <person name="Fitzgerald M."/>
            <person name="Abouelleil A."/>
            <person name="Alvarado L."/>
            <person name="Chapman S.B."/>
            <person name="Gainer-Dewar J."/>
            <person name="Goldberg J."/>
            <person name="Griggs A."/>
            <person name="Gujja S."/>
            <person name="Hansen M."/>
            <person name="Howarth C."/>
            <person name="Imamovic A."/>
            <person name="Ireland A."/>
            <person name="Larimer J."/>
            <person name="McCowan C."/>
            <person name="Murphy C."/>
            <person name="Pearson M."/>
            <person name="Poon T.W."/>
            <person name="Priest M."/>
            <person name="Roberts A."/>
            <person name="Saif S."/>
            <person name="Shea T."/>
            <person name="Sykes S."/>
            <person name="Wortman J."/>
            <person name="Nusbaum C."/>
            <person name="Birren B."/>
        </authorList>
    </citation>
    <scope>NUCLEOTIDE SEQUENCE [LARGE SCALE GENOMIC DNA]</scope>
    <source>
        <strain evidence="2">APO3</strain>
    </source>
</reference>
<dbReference type="RefSeq" id="XP_009823631.1">
    <property type="nucleotide sequence ID" value="XM_009825329.1"/>
</dbReference>
<feature type="region of interest" description="Disordered" evidence="1">
    <location>
        <begin position="31"/>
        <end position="63"/>
    </location>
</feature>
<accession>W4H4K7</accession>
<proteinExistence type="predicted"/>
<sequence>MPMSARSPTKPGYPIGKVAFIEGYRNVNGRIHGPRSPAADAAYSTSHRFPPGQHVQGGDDADTKHLSTVASASGIDPRLVRLYSEIETCVREIEAIRQHLASVPVDDHASEVP</sequence>
<dbReference type="AlphaFoldDB" id="W4H4K7"/>
<evidence type="ECO:0000256" key="1">
    <source>
        <dbReference type="SAM" id="MobiDB-lite"/>
    </source>
</evidence>
<dbReference type="OrthoDB" id="63582at2759"/>
<name>W4H4K7_APHAT</name>
<dbReference type="EMBL" id="KI913116">
    <property type="protein sequence ID" value="ETV86832.1"/>
    <property type="molecule type" value="Genomic_DNA"/>
</dbReference>
<evidence type="ECO:0000313" key="2">
    <source>
        <dbReference type="EMBL" id="ETV86832.1"/>
    </source>
</evidence>
<protein>
    <submittedName>
        <fullName evidence="2">Uncharacterized protein</fullName>
    </submittedName>
</protein>
<organism evidence="2">
    <name type="scientific">Aphanomyces astaci</name>
    <name type="common">Crayfish plague agent</name>
    <dbReference type="NCBI Taxonomy" id="112090"/>
    <lineage>
        <taxon>Eukaryota</taxon>
        <taxon>Sar</taxon>
        <taxon>Stramenopiles</taxon>
        <taxon>Oomycota</taxon>
        <taxon>Saprolegniomycetes</taxon>
        <taxon>Saprolegniales</taxon>
        <taxon>Verrucalvaceae</taxon>
        <taxon>Aphanomyces</taxon>
    </lineage>
</organism>
<dbReference type="GeneID" id="20803886"/>
<gene>
    <name evidence="2" type="ORF">H257_01890</name>
</gene>